<keyword evidence="2" id="KW-1185">Reference proteome</keyword>
<proteinExistence type="predicted"/>
<comment type="caution">
    <text evidence="1">The sequence shown here is derived from an EMBL/GenBank/DDBJ whole genome shotgun (WGS) entry which is preliminary data.</text>
</comment>
<gene>
    <name evidence="1" type="ORF">BX592_107254</name>
</gene>
<accession>A0A4R8LYC6</accession>
<name>A0A4R8LYC6_9BURK</name>
<dbReference type="AlphaFoldDB" id="A0A4R8LYC6"/>
<sequence length="192" mass="20936">MITALALTISLSSCALLPEPTHNVETETPTYNPSTSARIRVLSSENNRPYAIFRSGSCFRSFLDFDGTRVDDGLAGSFRYSTRSVVIGMPLSPRPWMRPDGLVGKTMVREYVAPAGQPITYSMGWVVDSGQYGTTRRCVPSSMVLTPEAGHDYDVYLEGQGRQCSIVAKQIDGQGLDLITPMSVAPKCSSDR</sequence>
<dbReference type="EMBL" id="SORE01000007">
    <property type="protein sequence ID" value="TDY51686.1"/>
    <property type="molecule type" value="Genomic_DNA"/>
</dbReference>
<evidence type="ECO:0000313" key="1">
    <source>
        <dbReference type="EMBL" id="TDY51686.1"/>
    </source>
</evidence>
<organism evidence="1 2">
    <name type="scientific">Paraburkholderia rhizosphaerae</name>
    <dbReference type="NCBI Taxonomy" id="480658"/>
    <lineage>
        <taxon>Bacteria</taxon>
        <taxon>Pseudomonadati</taxon>
        <taxon>Pseudomonadota</taxon>
        <taxon>Betaproteobacteria</taxon>
        <taxon>Burkholderiales</taxon>
        <taxon>Burkholderiaceae</taxon>
        <taxon>Paraburkholderia</taxon>
    </lineage>
</organism>
<evidence type="ECO:0000313" key="2">
    <source>
        <dbReference type="Proteomes" id="UP000295509"/>
    </source>
</evidence>
<protein>
    <submittedName>
        <fullName evidence="1">Uncharacterized protein</fullName>
    </submittedName>
</protein>
<dbReference type="Proteomes" id="UP000295509">
    <property type="component" value="Unassembled WGS sequence"/>
</dbReference>
<reference evidence="1 2" key="1">
    <citation type="submission" date="2019-03" db="EMBL/GenBank/DDBJ databases">
        <title>Genomic Encyclopedia of Type Strains, Phase III (KMG-III): the genomes of soil and plant-associated and newly described type strains.</title>
        <authorList>
            <person name="Whitman W."/>
        </authorList>
    </citation>
    <scope>NUCLEOTIDE SEQUENCE [LARGE SCALE GENOMIC DNA]</scope>
    <source>
        <strain evidence="1 2">LMG 29544</strain>
    </source>
</reference>